<dbReference type="EMBL" id="LT552062">
    <property type="protein sequence ID" value="SAL98237.1"/>
    <property type="molecule type" value="Genomic_DNA"/>
</dbReference>
<feature type="compositionally biased region" description="Low complexity" evidence="5">
    <location>
        <begin position="2671"/>
        <end position="2688"/>
    </location>
</feature>
<dbReference type="OMA" id="RHHIGAQ"/>
<feature type="region of interest" description="Disordered" evidence="5">
    <location>
        <begin position="1434"/>
        <end position="1474"/>
    </location>
</feature>
<feature type="region of interest" description="Disordered" evidence="5">
    <location>
        <begin position="437"/>
        <end position="457"/>
    </location>
</feature>
<feature type="domain" description="Intermembrane lipid transfer protein VPS13-like C-terminal" evidence="9">
    <location>
        <begin position="3123"/>
        <end position="3206"/>
    </location>
</feature>
<dbReference type="GO" id="GO:0045053">
    <property type="term" value="P:protein retention in Golgi apparatus"/>
    <property type="evidence" value="ECO:0007669"/>
    <property type="project" value="TreeGrafter"/>
</dbReference>
<feature type="compositionally biased region" description="Low complexity" evidence="5">
    <location>
        <begin position="1645"/>
        <end position="1658"/>
    </location>
</feature>
<dbReference type="PANTHER" id="PTHR16166">
    <property type="entry name" value="VACUOLAR PROTEIN SORTING-ASSOCIATED PROTEIN VPS13"/>
    <property type="match status" value="1"/>
</dbReference>
<feature type="compositionally biased region" description="Polar residues" evidence="5">
    <location>
        <begin position="1275"/>
        <end position="1284"/>
    </location>
</feature>
<keyword evidence="4" id="KW-0175">Coiled coil</keyword>
<feature type="region of interest" description="Disordered" evidence="5">
    <location>
        <begin position="3209"/>
        <end position="3236"/>
    </location>
</feature>
<feature type="compositionally biased region" description="Low complexity" evidence="5">
    <location>
        <begin position="1073"/>
        <end position="1084"/>
    </location>
</feature>
<dbReference type="Pfam" id="PF25033">
    <property type="entry name" value="VPS13_M"/>
    <property type="match status" value="1"/>
</dbReference>
<feature type="compositionally biased region" description="Polar residues" evidence="5">
    <location>
        <begin position="1434"/>
        <end position="1461"/>
    </location>
</feature>
<name>A0A168MBD7_ABSGL</name>
<feature type="region of interest" description="Disordered" evidence="5">
    <location>
        <begin position="1840"/>
        <end position="1860"/>
    </location>
</feature>
<dbReference type="GO" id="GO:0006623">
    <property type="term" value="P:protein targeting to vacuole"/>
    <property type="evidence" value="ECO:0007669"/>
    <property type="project" value="TreeGrafter"/>
</dbReference>
<feature type="domain" description="VPS13-like middle region" evidence="7">
    <location>
        <begin position="1233"/>
        <end position="1981"/>
    </location>
</feature>
<feature type="domain" description="Chorein N-terminal" evidence="6">
    <location>
        <begin position="1"/>
        <end position="904"/>
    </location>
</feature>
<feature type="compositionally biased region" description="Basic and acidic residues" evidence="5">
    <location>
        <begin position="1842"/>
        <end position="1855"/>
    </location>
</feature>
<evidence type="ECO:0000259" key="6">
    <source>
        <dbReference type="Pfam" id="PF12624"/>
    </source>
</evidence>
<reference evidence="10" key="1">
    <citation type="submission" date="2016-04" db="EMBL/GenBank/DDBJ databases">
        <authorList>
            <person name="Evans L.H."/>
            <person name="Alamgir A."/>
            <person name="Owens N."/>
            <person name="Weber N.D."/>
            <person name="Virtaneva K."/>
            <person name="Barbian K."/>
            <person name="Babar A."/>
            <person name="Rosenke K."/>
        </authorList>
    </citation>
    <scope>NUCLEOTIDE SEQUENCE [LARGE SCALE GENOMIC DNA]</scope>
    <source>
        <strain evidence="10">CBS 101.48</strain>
    </source>
</reference>
<evidence type="ECO:0000313" key="11">
    <source>
        <dbReference type="Proteomes" id="UP000078561"/>
    </source>
</evidence>
<evidence type="ECO:0000256" key="4">
    <source>
        <dbReference type="SAM" id="Coils"/>
    </source>
</evidence>
<dbReference type="Pfam" id="PF12624">
    <property type="entry name" value="VPS13_N"/>
    <property type="match status" value="1"/>
</dbReference>
<evidence type="ECO:0000256" key="3">
    <source>
        <dbReference type="ARBA" id="ARBA00023055"/>
    </source>
</evidence>
<dbReference type="InterPro" id="IPR009543">
    <property type="entry name" value="VPS13_VAB"/>
</dbReference>
<comment type="similarity">
    <text evidence="1">Belongs to the VPS13 family.</text>
</comment>
<dbReference type="GO" id="GO:0007005">
    <property type="term" value="P:mitochondrion organization"/>
    <property type="evidence" value="ECO:0007669"/>
    <property type="project" value="TreeGrafter"/>
</dbReference>
<protein>
    <recommendedName>
        <fullName evidence="12">Vacuolar protein sorting-associated protein</fullName>
    </recommendedName>
</protein>
<dbReference type="Pfam" id="PF25036">
    <property type="entry name" value="VPS13_VAB"/>
    <property type="match status" value="1"/>
</dbReference>
<keyword evidence="3" id="KW-0445">Lipid transport</keyword>
<dbReference type="STRING" id="4829.A0A168MBD7"/>
<evidence type="ECO:0000259" key="7">
    <source>
        <dbReference type="Pfam" id="PF25033"/>
    </source>
</evidence>
<feature type="coiled-coil region" evidence="4">
    <location>
        <begin position="92"/>
        <end position="120"/>
    </location>
</feature>
<evidence type="ECO:0000313" key="10">
    <source>
        <dbReference type="EMBL" id="SAL98237.1"/>
    </source>
</evidence>
<evidence type="ECO:0000256" key="2">
    <source>
        <dbReference type="ARBA" id="ARBA00022448"/>
    </source>
</evidence>
<dbReference type="PANTHER" id="PTHR16166:SF93">
    <property type="entry name" value="INTERMEMBRANE LIPID TRANSFER PROTEIN VPS13"/>
    <property type="match status" value="1"/>
</dbReference>
<feature type="region of interest" description="Disordered" evidence="5">
    <location>
        <begin position="1633"/>
        <end position="1663"/>
    </location>
</feature>
<dbReference type="InterPro" id="IPR026854">
    <property type="entry name" value="VPS13_N"/>
</dbReference>
<dbReference type="GO" id="GO:0006869">
    <property type="term" value="P:lipid transport"/>
    <property type="evidence" value="ECO:0007669"/>
    <property type="project" value="UniProtKB-KW"/>
</dbReference>
<proteinExistence type="inferred from homology"/>
<feature type="region of interest" description="Disordered" evidence="5">
    <location>
        <begin position="1267"/>
        <end position="1288"/>
    </location>
</feature>
<feature type="compositionally biased region" description="Low complexity" evidence="5">
    <location>
        <begin position="437"/>
        <end position="454"/>
    </location>
</feature>
<dbReference type="InterPro" id="IPR026847">
    <property type="entry name" value="VPS13"/>
</dbReference>
<dbReference type="InParanoid" id="A0A168MBD7"/>
<feature type="compositionally biased region" description="Low complexity" evidence="5">
    <location>
        <begin position="1099"/>
        <end position="1111"/>
    </location>
</feature>
<dbReference type="FunCoup" id="A0A168MBD7">
    <property type="interactions" value="355"/>
</dbReference>
<feature type="region of interest" description="Disordered" evidence="5">
    <location>
        <begin position="1057"/>
        <end position="1111"/>
    </location>
</feature>
<dbReference type="Pfam" id="PF25037">
    <property type="entry name" value="VPS13_C"/>
    <property type="match status" value="1"/>
</dbReference>
<feature type="region of interest" description="Disordered" evidence="5">
    <location>
        <begin position="2670"/>
        <end position="2690"/>
    </location>
</feature>
<evidence type="ECO:0008006" key="12">
    <source>
        <dbReference type="Google" id="ProtNLM"/>
    </source>
</evidence>
<dbReference type="InterPro" id="IPR056747">
    <property type="entry name" value="VPS13-like_M"/>
</dbReference>
<dbReference type="InterPro" id="IPR056748">
    <property type="entry name" value="VPS13-like_C"/>
</dbReference>
<sequence length="3271" mass="364639">MLEALVTSILNRVLGSYVSNLNYDQLKIAVWNGEVNLHDLKLRKDALDKLHLPIDVVEGYLGELTLSIPWSNLKTKPVKVHIRNVYVLAAPKTEASVNFEDEEERAQQQKQQRLQKAELLDASKSDVKTLDDEKSNNGGGFVSQLTTKVIDNLQLSLENIHIRYEDTVSFPEHRFAAGVTLKELSAISTDDNWEAAFIGSLADTIHKLAKLESLSVYWNTNASSMAGLPHAKTSPVYTDFIPASGTASFDHQYIVKPVSGTGKIKLHKSYGQDKPNYDVTLLFDELGFCLDDEQYRDALSLVDLFHSNLKKQEYLKLRPPLGTTPKSKPMAYFKYAGNAVLSKIHERNYKWTWDHFKKRRDQRVAYIDCFVALKRNTATPQQKRQLDQLEWDLSFEDIRFYRSIAKNQLRKENIMITKQQKTTKKGWFNSLWNRQSSVSSSSSSDQTSSGTESDPVVLTDEQKQELCDVIDYDGYNDGITDAIDMPKDTMKFVLNTKLKRGSFGLVQHPHGSKQQISSIVFDTVGVEVIKYVESMKISAQLGDLQLYDGITENTIYPQLIGVKKDNAKESITLVGSNRRGDVPEGSGPECTGDHQPLLAVEYQQNPLDKKADKSIKLVMRHLEIIYNPSTIHGILSFFQSPSKNSESFDALIEVAGDTLEGFKRQTRAGLEYALENHSTLDLDVDIDAPIIIIPESCVVENSPVTIIDAGHIRIESDLANQDLAEEFKNNHTKDYSVEDLKHLEDLMYDKFHVGLTQIKLLVGQNLRQTMAQLDLDASDDTSSGGDTHVLRRVDIQLLLERCIVPGASQFTKLRVKGQAPLLLVNLSTQKYKTLMKAVDLLLSPSKDDTTVEPTIETQQQQDDLLAKKLWDGRKAKDLLADDENLDQKKEQSVKSLAISDSAIGSSQQNQIKLDFTITRMSVIISGTPTTPDSMDTPLCEIVLEQFGLEFVSRPYDMFAHVWLRALNVVDNMEHGKEYGYLVTSGQAQTATSGTTNNLVDVKYKRAKSTHPMFMQSFGGYEQSVDVLLSTLTFVITRESLITLYGWIMATFTDGPQLDEGGQQSDQTKRPGLSSRSTNQSSSISLWSKDGQQSRRIQQKSPASTAKPPKKTASMKVGIQMLGIQVILNENGVRLCTGILSSANLEMQLLSARLMVQGKIGSFVLTDDSSSAIKVDSDKTNESAYYLDKISTGKSDVKIISIDDSELLDFTFATFDPDADDFPGHHQHLYVRLGAFRLLYRDALKSISDFFTGFLEMKSVHDSARLTATTTTRTTGNSTAHNKSNQQKERDPSLFAFDIMMQSPIIIFPVGANHSSKVIAYLGQIHAKNEFVETVRPNIASDGSTPIKTNQIRCGLSSISLYSTANDDSKNPDSPILDKVDISVSIEKLVDPNQCATVAGPQTSIRGKISNVMMYLSEDQYRWLLEIQQRLSATFTGSSGKDQDNQGVESSLQQEDQASSVAFNDPPPDDIQEDSKPVIGTQLDLCFDMGLVCLELFNRSEQGIQASDQHSLGRLSFDSTSMKLEKMTNGPMVLDMQMRSINLYDTRYDSKSCFKDIFPAGKQLDGPQLQVHFKTGAKTEEGNDVTSVDVTLDRPQVVVSLDYMMLMKDFFAAPFETAPPPTEAQAYAASLYGESPSDSTKLVRPSSARSNSNANKSSAGQAPPKSTLHYKITVLDLELVCLAQPDTLSSEAMVLSFDKLSVIQQDKFDLQLNGIGLLLCRMDNRNESATQLVDRFDVGVDIQTLTSSTFKNTNINAAIQPIKLRFSYNNVMLILDIVKKVTALVGKSTNKEDDDGFAASSVNDVAADDDAHDSDLDHMLNMTSLLSEPGDGMTRQLYTSYRHSGDQKKQRRDKGLVDNTHGVKSRESLNARFEGLQLVIVEDLHDLAFLDLLIEPFNTTVSDWSSALVAHARISTQMNNFNFKTSHWEPLIEPYTFEFDATRATNVQSLDIGLSSDETLNMNLTHTFLDTVMAVSGTWSAIQPLPGSAQKQIKPFVIENRTGYDMQIWNLLDDNAVDEPSVCVMNDGQDQDWNASDWSKRNNSTKAYDNVVGIKVLHADWSAIPAIPIDVEGKRSYCLKNDTDDYQYRVVVEVKLEKHVKSVTFYGGLILENRNTSPMQITMMDQSRTLVSPIWTVAPNEVTYSPVGLAYRSWIAVRPSEEYAWCDAPLHWSDMTHPKARGGISCAALERNCPQYMYHLRSVFDASNAISRQHPMMKIIFYPPIEIVNHLPFDFKWTMMDQDSNRSFSSVIKYGSSEPLHTFYTGSKLAFVLDVLHDDYGMTEVTKIQPADAMEKEGVPIIVKTKGGDTTNLRMLLERGKPNEDSLRIEIYSPYIILNKSARPISFRFRDSSYSFKSVVSKHNVPACGSKVIPYMFSYPKISPKNRVELSFEGSKWSSALSFEAVGSAMDVCVQGDKSSEIHAGVHVEEGRGTYHLSKIVTITPRFVLKNDTDLNLKYAEFESKISNSLGIHGTLPLYTMTSERPDKWLCLQLDDSKELWSSPFDIQEIGTTFTKIPKGDGSRYLLMQVSVAMKNATIFITFKRATQWPYVIVNNSSTDVTFYQESCYNGGRSKNKKTAIQPTKYSLSPEQKYMKYSWDMPAAKDRRLVLDIGGKTRTIDLHAIGTQIPFRYKKHHPDSPGGSVSIDISSHNSSLVLLLTDFKEENSLFRSKSTGESTTSSSSSSVTSAPDHFEPVDIEVVDNYSFGLQLRGVGISVVNSSSQEIIYASIKNMNFKYTDSNLYQSIRTSIDWIQIDNQLFGSPYPILFYPTTLRKDSPPNTDAHPALHLALDKVKDNSHGVTYFKIFSILLQEMTVELDEDLLYALIEFSQFKGKSDEEISNAASDLHNAELGLPTEEPNQALLFFEQFCIQPMRLNVSFATTAGTGTTDASTSANSPIGYLLDVLTMTIGNINARGPYLSAKVTTHYKNQFVYQIHRLVGSADLLGNPVGLFTSIGSGVGELFYEPYQGFITSNRPQDFGIGIARGVGGLLKNSVFGLTDSLSKVTGSLGKGLAMATMDKKFQDRRRMKMTRNKPQHAIFGVTQGVTYLGTSLASGVVGLVKRPMEGASESGVGGFFGGVGKGLVGVVTKPVVGICDLASNVTVGLRETTTLFEEGALVKERLPRYTGKDGTLRIFSQQEALGQMWMKEMADGYYNKETYIAHTLTDDEKHACILTWQYLFAINTQKLGVDWFKKLDDLESCTCTTISDKGNKKTGNNNDAGDDTPRLMIQTKDHPPQNKYINFLDPASAPWFTKQVQNTKQQRMEAREQ</sequence>
<dbReference type="Proteomes" id="UP000078561">
    <property type="component" value="Unassembled WGS sequence"/>
</dbReference>
<keyword evidence="11" id="KW-1185">Reference proteome</keyword>
<dbReference type="OrthoDB" id="428159at2759"/>
<keyword evidence="2" id="KW-0813">Transport</keyword>
<evidence type="ECO:0000256" key="5">
    <source>
        <dbReference type="SAM" id="MobiDB-lite"/>
    </source>
</evidence>
<gene>
    <name evidence="10" type="primary">ABSGL_03766.1 scaffold 4673</name>
</gene>
<feature type="domain" description="Vacuolar protein sorting-associated protein 13 VPS13 adaptor binding" evidence="8">
    <location>
        <begin position="2041"/>
        <end position="2604"/>
    </location>
</feature>
<dbReference type="GO" id="GO:0045324">
    <property type="term" value="P:late endosome to vacuole transport"/>
    <property type="evidence" value="ECO:0007669"/>
    <property type="project" value="TreeGrafter"/>
</dbReference>
<evidence type="ECO:0000256" key="1">
    <source>
        <dbReference type="ARBA" id="ARBA00006545"/>
    </source>
</evidence>
<evidence type="ECO:0000259" key="8">
    <source>
        <dbReference type="Pfam" id="PF25036"/>
    </source>
</evidence>
<organism evidence="10">
    <name type="scientific">Absidia glauca</name>
    <name type="common">Pin mould</name>
    <dbReference type="NCBI Taxonomy" id="4829"/>
    <lineage>
        <taxon>Eukaryota</taxon>
        <taxon>Fungi</taxon>
        <taxon>Fungi incertae sedis</taxon>
        <taxon>Mucoromycota</taxon>
        <taxon>Mucoromycotina</taxon>
        <taxon>Mucoromycetes</taxon>
        <taxon>Mucorales</taxon>
        <taxon>Cunninghamellaceae</taxon>
        <taxon>Absidia</taxon>
    </lineage>
</organism>
<evidence type="ECO:0000259" key="9">
    <source>
        <dbReference type="Pfam" id="PF25037"/>
    </source>
</evidence>
<accession>A0A168MBD7</accession>